<reference evidence="1" key="1">
    <citation type="submission" date="2023-07" db="EMBL/GenBank/DDBJ databases">
        <title>Genomic Encyclopedia of Type Strains, Phase IV (KMG-IV): sequencing the most valuable type-strain genomes for metagenomic binning, comparative biology and taxonomic classification.</title>
        <authorList>
            <person name="Goeker M."/>
        </authorList>
    </citation>
    <scope>NUCLEOTIDE SEQUENCE</scope>
    <source>
        <strain evidence="1">DSM 26174</strain>
    </source>
</reference>
<dbReference type="AlphaFoldDB" id="A0AAE3XQ72"/>
<proteinExistence type="predicted"/>
<keyword evidence="2" id="KW-1185">Reference proteome</keyword>
<accession>A0AAE3XQ72</accession>
<evidence type="ECO:0000313" key="2">
    <source>
        <dbReference type="Proteomes" id="UP001185092"/>
    </source>
</evidence>
<dbReference type="EMBL" id="JAVDQD010000006">
    <property type="protein sequence ID" value="MDR6241112.1"/>
    <property type="molecule type" value="Genomic_DNA"/>
</dbReference>
<comment type="caution">
    <text evidence="1">The sequence shown here is derived from an EMBL/GenBank/DDBJ whole genome shotgun (WGS) entry which is preliminary data.</text>
</comment>
<dbReference type="Proteomes" id="UP001185092">
    <property type="component" value="Unassembled WGS sequence"/>
</dbReference>
<gene>
    <name evidence="1" type="ORF">HNQ88_004188</name>
</gene>
<evidence type="ECO:0000313" key="1">
    <source>
        <dbReference type="EMBL" id="MDR6241112.1"/>
    </source>
</evidence>
<protein>
    <submittedName>
        <fullName evidence="1">Uncharacterized protein</fullName>
    </submittedName>
</protein>
<name>A0AAE3XQ72_9BACT</name>
<organism evidence="1 2">
    <name type="scientific">Aureibacter tunicatorum</name>
    <dbReference type="NCBI Taxonomy" id="866807"/>
    <lineage>
        <taxon>Bacteria</taxon>
        <taxon>Pseudomonadati</taxon>
        <taxon>Bacteroidota</taxon>
        <taxon>Cytophagia</taxon>
        <taxon>Cytophagales</taxon>
        <taxon>Persicobacteraceae</taxon>
        <taxon>Aureibacter</taxon>
    </lineage>
</organism>
<dbReference type="RefSeq" id="WP_309941654.1">
    <property type="nucleotide sequence ID" value="NZ_AP025305.1"/>
</dbReference>
<sequence length="273" mass="31705">MHDSDSTILNKTGFSANFNVIQYKVDDTTSLNDLHNLIINKYNSLYPGENFISHKIYKNNTIIECEMSLNGNKYYVTQKLFKEQNSILAYAITFVFPYSYQKKYTKIVNNAFGTFKTIDESNGKHHIIDFNIFLNDQIVQAPSINKVSVKLETTNGELEIFNHNKIEIPKSIDFTSINSIVVSFDDYTLSFYERPSPEKIEREKDNPVLSLLNKMDYENLIKSEQNWYLYLDTYPFKNNSENIIAENMINSEGGTVQDYLVMTLKITNYESKV</sequence>